<protein>
    <submittedName>
        <fullName evidence="1">Uncharacterized protein</fullName>
    </submittedName>
</protein>
<dbReference type="AlphaFoldDB" id="A0A1E3QGP7"/>
<dbReference type="InterPro" id="IPR013780">
    <property type="entry name" value="Glyco_hydro_b"/>
</dbReference>
<evidence type="ECO:0000313" key="1">
    <source>
        <dbReference type="EMBL" id="ODQ76875.1"/>
    </source>
</evidence>
<accession>A0A1E3QGP7</accession>
<dbReference type="Gene3D" id="2.60.40.1180">
    <property type="entry name" value="Golgi alpha-mannosidase II"/>
    <property type="match status" value="1"/>
</dbReference>
<organism evidence="1 2">
    <name type="scientific">Lipomyces starkeyi NRRL Y-11557</name>
    <dbReference type="NCBI Taxonomy" id="675824"/>
    <lineage>
        <taxon>Eukaryota</taxon>
        <taxon>Fungi</taxon>
        <taxon>Dikarya</taxon>
        <taxon>Ascomycota</taxon>
        <taxon>Saccharomycotina</taxon>
        <taxon>Lipomycetes</taxon>
        <taxon>Lipomycetales</taxon>
        <taxon>Lipomycetaceae</taxon>
        <taxon>Lipomyces</taxon>
    </lineage>
</organism>
<reference evidence="1 2" key="1">
    <citation type="journal article" date="2016" name="Proc. Natl. Acad. Sci. U.S.A.">
        <title>Comparative genomics of biotechnologically important yeasts.</title>
        <authorList>
            <person name="Riley R."/>
            <person name="Haridas S."/>
            <person name="Wolfe K.H."/>
            <person name="Lopes M.R."/>
            <person name="Hittinger C.T."/>
            <person name="Goeker M."/>
            <person name="Salamov A.A."/>
            <person name="Wisecaver J.H."/>
            <person name="Long T.M."/>
            <person name="Calvey C.H."/>
            <person name="Aerts A.L."/>
            <person name="Barry K.W."/>
            <person name="Choi C."/>
            <person name="Clum A."/>
            <person name="Coughlan A.Y."/>
            <person name="Deshpande S."/>
            <person name="Douglass A.P."/>
            <person name="Hanson S.J."/>
            <person name="Klenk H.-P."/>
            <person name="LaButti K.M."/>
            <person name="Lapidus A."/>
            <person name="Lindquist E.A."/>
            <person name="Lipzen A.M."/>
            <person name="Meier-Kolthoff J.P."/>
            <person name="Ohm R.A."/>
            <person name="Otillar R.P."/>
            <person name="Pangilinan J.L."/>
            <person name="Peng Y."/>
            <person name="Rokas A."/>
            <person name="Rosa C.A."/>
            <person name="Scheuner C."/>
            <person name="Sibirny A.A."/>
            <person name="Slot J.C."/>
            <person name="Stielow J.B."/>
            <person name="Sun H."/>
            <person name="Kurtzman C.P."/>
            <person name="Blackwell M."/>
            <person name="Grigoriev I.V."/>
            <person name="Jeffries T.W."/>
        </authorList>
    </citation>
    <scope>NUCLEOTIDE SEQUENCE [LARGE SCALE GENOMIC DNA]</scope>
    <source>
        <strain evidence="1 2">NRRL Y-11557</strain>
    </source>
</reference>
<dbReference type="EMBL" id="KV454289">
    <property type="protein sequence ID" value="ODQ76875.1"/>
    <property type="molecule type" value="Genomic_DNA"/>
</dbReference>
<keyword evidence="2" id="KW-1185">Reference proteome</keyword>
<proteinExistence type="predicted"/>
<evidence type="ECO:0000313" key="2">
    <source>
        <dbReference type="Proteomes" id="UP000094385"/>
    </source>
</evidence>
<name>A0A1E3QGP7_LIPST</name>
<sequence length="180" mass="19071">MMLSINSFKPGSLRVVYDGDRNLWLHRPLDGVPVLAAEGAIVPLDAAREPRNGGHNPGVIEIIIVVGAVGRGTFQLLEDDGTGVVLDDVQFSRTPISFAQGDGIIRIGPTSPVIPLAPITREWILMFPALPKPKEVRVLIDAAEHAAVATDTDFYGTISIPLGAEIIVSGNIFSIGSSPS</sequence>
<dbReference type="Proteomes" id="UP000094385">
    <property type="component" value="Unassembled WGS sequence"/>
</dbReference>
<gene>
    <name evidence="1" type="ORF">LIPSTDRAFT_763</name>
</gene>
<dbReference type="STRING" id="675824.A0A1E3QGP7"/>